<evidence type="ECO:0000259" key="23">
    <source>
        <dbReference type="PROSITE" id="PS52014"/>
    </source>
</evidence>
<feature type="domain" description="PHD-type" evidence="20">
    <location>
        <begin position="100"/>
        <end position="147"/>
    </location>
</feature>
<sequence length="659" mass="76108">MVKAVVRRQADPQTVQHLWEAITFIRKQKQVANKERILKYMNKQYGYSHSDCEAEIEYAAQDGLLVKEISTGKKGSRAGLEQEAFWCVEDLETESTETHDWYCFSCHKPGKVACCTTCYRVFHPECTNNESEDTSDPEWSCTVCKSLEKKKFPIGRSILLQLLNFVLARMKDKARELHRKLKLATLPNYYHLVYRHVDLGTIMERVEQKKYRSLEEFEVNAQDMVHTSAVYYGLKSDRMRLSQLTLNDCRYDLAEIRICVDCYLSSNNKVGKDWFCRPCNPPHELAWVHMKGFGFWPAKILCRSEGRVDVRFFGKRHERALVPEEDVKDINTKLVKLRLKKTQGWHNAHQEMQKHRKIIAGELAMDKKPEKDTSKGDLCEAEEFVKKSHSDAGQVNSISTSQELNHSENTPNKKAKKDKVAAAPEEDQIEESPASQDFTENPIDEEDANPGDEDASPEEESKRKSSSNASKGTQDKKRKTASGGRTSPGGGSDESKSSPEGGGSESSESKGVKRKHAVLEEEDFEGKYRQKLADYKAYQEKEFQARLEKAVEEAIGSAQKKWETERSVSEAETSAQNEELIEEARKEEREKLQQEHTKEINQLKEKHKEEISQTKKRQWCINCEQEAMYHCCWNTSYCSIQCQQIHWHKEHKRLCRRKR</sequence>
<dbReference type="InterPro" id="IPR013083">
    <property type="entry name" value="Znf_RING/FYVE/PHD"/>
</dbReference>
<evidence type="ECO:0000256" key="7">
    <source>
        <dbReference type="ARBA" id="ARBA00022723"/>
    </source>
</evidence>
<dbReference type="PANTHER" id="PTHR46379:SF1">
    <property type="entry name" value="ZINC FINGER MYND DOMAIN-CONTAINING PROTEIN 11"/>
    <property type="match status" value="1"/>
</dbReference>
<dbReference type="Pfam" id="PF24324">
    <property type="entry name" value="MYND_ZMYND11_ZMYD8"/>
    <property type="match status" value="1"/>
</dbReference>
<evidence type="ECO:0000256" key="10">
    <source>
        <dbReference type="ARBA" id="ARBA00022843"/>
    </source>
</evidence>
<dbReference type="InterPro" id="IPR001965">
    <property type="entry name" value="Znf_PHD"/>
</dbReference>
<dbReference type="InterPro" id="IPR057053">
    <property type="entry name" value="MYND_ZMYND11_ZMYD8"/>
</dbReference>
<keyword evidence="8 17" id="KW-0863">Zinc-finger</keyword>
<keyword evidence="24" id="KW-0808">Transferase</keyword>
<dbReference type="SUPFAM" id="SSF47370">
    <property type="entry name" value="Bromodomain"/>
    <property type="match status" value="1"/>
</dbReference>
<dbReference type="PROSITE" id="PS01359">
    <property type="entry name" value="ZF_PHD_1"/>
    <property type="match status" value="1"/>
</dbReference>
<dbReference type="InterPro" id="IPR019786">
    <property type="entry name" value="Zinc_finger_PHD-type_CS"/>
</dbReference>
<evidence type="ECO:0000256" key="4">
    <source>
        <dbReference type="ARBA" id="ARBA00022491"/>
    </source>
</evidence>
<feature type="domain" description="SAMD1-like winged helix (WH)" evidence="23">
    <location>
        <begin position="6"/>
        <end position="82"/>
    </location>
</feature>
<organism evidence="24 25">
    <name type="scientific">Holothuria leucospilota</name>
    <name type="common">Black long sea cucumber</name>
    <name type="synonym">Mertensiothuria leucospilota</name>
    <dbReference type="NCBI Taxonomy" id="206669"/>
    <lineage>
        <taxon>Eukaryota</taxon>
        <taxon>Metazoa</taxon>
        <taxon>Echinodermata</taxon>
        <taxon>Eleutherozoa</taxon>
        <taxon>Echinozoa</taxon>
        <taxon>Holothuroidea</taxon>
        <taxon>Aspidochirotacea</taxon>
        <taxon>Aspidochirotida</taxon>
        <taxon>Holothuriidae</taxon>
        <taxon>Holothuria</taxon>
    </lineage>
</organism>
<evidence type="ECO:0000256" key="16">
    <source>
        <dbReference type="PROSITE-ProRule" id="PRU00035"/>
    </source>
</evidence>
<dbReference type="SUPFAM" id="SSF63748">
    <property type="entry name" value="Tudor/PWWP/MBT"/>
    <property type="match status" value="1"/>
</dbReference>
<evidence type="ECO:0000256" key="5">
    <source>
        <dbReference type="ARBA" id="ARBA00022499"/>
    </source>
</evidence>
<name>A0A9Q1BEW0_HOLLE</name>
<keyword evidence="12" id="KW-0805">Transcription regulation</keyword>
<dbReference type="FunFam" id="6.10.140.2220:FF:000002">
    <property type="entry name" value="Protein kinase C-binding protein 1 isoform C"/>
    <property type="match status" value="1"/>
</dbReference>
<evidence type="ECO:0000259" key="19">
    <source>
        <dbReference type="PROSITE" id="PS50014"/>
    </source>
</evidence>
<feature type="region of interest" description="Disordered" evidence="18">
    <location>
        <begin position="385"/>
        <end position="530"/>
    </location>
</feature>
<evidence type="ECO:0000256" key="12">
    <source>
        <dbReference type="ARBA" id="ARBA00023015"/>
    </source>
</evidence>
<dbReference type="InterPro" id="IPR019787">
    <property type="entry name" value="Znf_PHD-finger"/>
</dbReference>
<dbReference type="GO" id="GO:0005694">
    <property type="term" value="C:chromosome"/>
    <property type="evidence" value="ECO:0007669"/>
    <property type="project" value="UniProtKB-SubCell"/>
</dbReference>
<evidence type="ECO:0000256" key="6">
    <source>
        <dbReference type="ARBA" id="ARBA00022553"/>
    </source>
</evidence>
<feature type="domain" description="MYND-type" evidence="22">
    <location>
        <begin position="620"/>
        <end position="655"/>
    </location>
</feature>
<dbReference type="InterPro" id="IPR011011">
    <property type="entry name" value="Znf_FYVE_PHD"/>
</dbReference>
<keyword evidence="15" id="KW-0539">Nucleus</keyword>
<accession>A0A9Q1BEW0</accession>
<evidence type="ECO:0000256" key="17">
    <source>
        <dbReference type="PROSITE-ProRule" id="PRU00134"/>
    </source>
</evidence>
<dbReference type="GO" id="GO:0003714">
    <property type="term" value="F:transcription corepressor activity"/>
    <property type="evidence" value="ECO:0007669"/>
    <property type="project" value="InterPro"/>
</dbReference>
<dbReference type="SMART" id="SM00293">
    <property type="entry name" value="PWWP"/>
    <property type="match status" value="1"/>
</dbReference>
<feature type="domain" description="Bromo" evidence="19">
    <location>
        <begin position="169"/>
        <end position="239"/>
    </location>
</feature>
<comment type="subcellular location">
    <subcellularLocation>
        <location evidence="2">Chromosome</location>
    </subcellularLocation>
    <subcellularLocation>
        <location evidence="1">Nucleus</location>
    </subcellularLocation>
</comment>
<evidence type="ECO:0000256" key="13">
    <source>
        <dbReference type="ARBA" id="ARBA00023117"/>
    </source>
</evidence>
<dbReference type="OrthoDB" id="6272564at2759"/>
<feature type="compositionally biased region" description="Basic and acidic residues" evidence="18">
    <location>
        <begin position="582"/>
        <end position="606"/>
    </location>
</feature>
<reference evidence="24" key="1">
    <citation type="submission" date="2021-10" db="EMBL/GenBank/DDBJ databases">
        <title>Tropical sea cucumber genome reveals ecological adaptation and Cuvierian tubules defense mechanism.</title>
        <authorList>
            <person name="Chen T."/>
        </authorList>
    </citation>
    <scope>NUCLEOTIDE SEQUENCE</scope>
    <source>
        <strain evidence="24">Nanhai2018</strain>
        <tissue evidence="24">Muscle</tissue>
    </source>
</reference>
<keyword evidence="6" id="KW-0597">Phosphoprotein</keyword>
<evidence type="ECO:0000256" key="3">
    <source>
        <dbReference type="ARBA" id="ARBA00022454"/>
    </source>
</evidence>
<keyword evidence="11" id="KW-0156">Chromatin regulator</keyword>
<dbReference type="Gene3D" id="2.30.30.140">
    <property type="match status" value="1"/>
</dbReference>
<dbReference type="CDD" id="cd20159">
    <property type="entry name" value="PWWP_BS69"/>
    <property type="match status" value="1"/>
</dbReference>
<dbReference type="PROSITE" id="PS01360">
    <property type="entry name" value="ZF_MYND_1"/>
    <property type="match status" value="1"/>
</dbReference>
<keyword evidence="3" id="KW-0158">Chromosome</keyword>
<feature type="region of interest" description="Disordered" evidence="18">
    <location>
        <begin position="558"/>
        <end position="606"/>
    </location>
</feature>
<dbReference type="PROSITE" id="PS52014">
    <property type="entry name" value="SAMD1_WH"/>
    <property type="match status" value="1"/>
</dbReference>
<gene>
    <name evidence="24" type="ORF">HOLleu_35347</name>
</gene>
<evidence type="ECO:0000313" key="24">
    <source>
        <dbReference type="EMBL" id="KAJ8025206.1"/>
    </source>
</evidence>
<dbReference type="PROSITE" id="PS50812">
    <property type="entry name" value="PWWP"/>
    <property type="match status" value="1"/>
</dbReference>
<evidence type="ECO:0000256" key="1">
    <source>
        <dbReference type="ARBA" id="ARBA00004123"/>
    </source>
</evidence>
<evidence type="ECO:0000256" key="11">
    <source>
        <dbReference type="ARBA" id="ARBA00022853"/>
    </source>
</evidence>
<dbReference type="Proteomes" id="UP001152320">
    <property type="component" value="Chromosome 18"/>
</dbReference>
<dbReference type="GO" id="GO:0003677">
    <property type="term" value="F:DNA binding"/>
    <property type="evidence" value="ECO:0007669"/>
    <property type="project" value="InterPro"/>
</dbReference>
<evidence type="ECO:0000259" key="20">
    <source>
        <dbReference type="PROSITE" id="PS50016"/>
    </source>
</evidence>
<dbReference type="PROSITE" id="PS50016">
    <property type="entry name" value="ZF_PHD_2"/>
    <property type="match status" value="1"/>
</dbReference>
<dbReference type="Gene3D" id="1.20.920.10">
    <property type="entry name" value="Bromodomain-like"/>
    <property type="match status" value="1"/>
</dbReference>
<dbReference type="Gene3D" id="3.30.40.10">
    <property type="entry name" value="Zinc/RING finger domain, C3HC4 (zinc finger)"/>
    <property type="match status" value="1"/>
</dbReference>
<keyword evidence="7" id="KW-0479">Metal-binding</keyword>
<evidence type="ECO:0000256" key="18">
    <source>
        <dbReference type="SAM" id="MobiDB-lite"/>
    </source>
</evidence>
<keyword evidence="25" id="KW-1185">Reference proteome</keyword>
<feature type="compositionally biased region" description="Polar residues" evidence="18">
    <location>
        <begin position="391"/>
        <end position="412"/>
    </location>
</feature>
<evidence type="ECO:0000259" key="21">
    <source>
        <dbReference type="PROSITE" id="PS50812"/>
    </source>
</evidence>
<dbReference type="InterPro" id="IPR002893">
    <property type="entry name" value="Znf_MYND"/>
</dbReference>
<dbReference type="Pfam" id="PF21524">
    <property type="entry name" value="SAMD1_WH"/>
    <property type="match status" value="1"/>
</dbReference>
<protein>
    <submittedName>
        <fullName evidence="24">Protein kinase C-binding protein 1</fullName>
    </submittedName>
</protein>
<dbReference type="GO" id="GO:0005634">
    <property type="term" value="C:nucleus"/>
    <property type="evidence" value="ECO:0007669"/>
    <property type="project" value="UniProtKB-SubCell"/>
</dbReference>
<dbReference type="Pfam" id="PF00439">
    <property type="entry name" value="Bromodomain"/>
    <property type="match status" value="1"/>
</dbReference>
<dbReference type="InterPro" id="IPR048589">
    <property type="entry name" value="SAMD1-like_WH"/>
</dbReference>
<comment type="caution">
    <text evidence="24">The sequence shown here is derived from an EMBL/GenBank/DDBJ whole genome shotgun (WGS) entry which is preliminary data.</text>
</comment>
<dbReference type="GO" id="GO:0008270">
    <property type="term" value="F:zinc ion binding"/>
    <property type="evidence" value="ECO:0007669"/>
    <property type="project" value="UniProtKB-KW"/>
</dbReference>
<dbReference type="SUPFAM" id="SSF144232">
    <property type="entry name" value="HIT/MYND zinc finger-like"/>
    <property type="match status" value="1"/>
</dbReference>
<evidence type="ECO:0000256" key="9">
    <source>
        <dbReference type="ARBA" id="ARBA00022833"/>
    </source>
</evidence>
<dbReference type="InterPro" id="IPR047269">
    <property type="entry name" value="ZMY11"/>
</dbReference>
<evidence type="ECO:0000256" key="14">
    <source>
        <dbReference type="ARBA" id="ARBA00023163"/>
    </source>
</evidence>
<dbReference type="PROSITE" id="PS50865">
    <property type="entry name" value="ZF_MYND_2"/>
    <property type="match status" value="1"/>
</dbReference>
<keyword evidence="10" id="KW-0832">Ubl conjugation</keyword>
<dbReference type="PROSITE" id="PS50014">
    <property type="entry name" value="BROMODOMAIN_2"/>
    <property type="match status" value="1"/>
</dbReference>
<dbReference type="InterPro" id="IPR001487">
    <property type="entry name" value="Bromodomain"/>
</dbReference>
<dbReference type="PANTHER" id="PTHR46379">
    <property type="entry name" value="ZINC FINGER MYND DOMAIN-CONTAINING"/>
    <property type="match status" value="1"/>
</dbReference>
<dbReference type="GO" id="GO:0140006">
    <property type="term" value="F:histone H3 reader activity"/>
    <property type="evidence" value="ECO:0007669"/>
    <property type="project" value="UniProtKB-ARBA"/>
</dbReference>
<feature type="compositionally biased region" description="Acidic residues" evidence="18">
    <location>
        <begin position="442"/>
        <end position="458"/>
    </location>
</feature>
<keyword evidence="5" id="KW-1017">Isopeptide bond</keyword>
<dbReference type="SMART" id="SM00249">
    <property type="entry name" value="PHD"/>
    <property type="match status" value="1"/>
</dbReference>
<dbReference type="SMART" id="SM00297">
    <property type="entry name" value="BROMO"/>
    <property type="match status" value="1"/>
</dbReference>
<evidence type="ECO:0000256" key="2">
    <source>
        <dbReference type="ARBA" id="ARBA00004286"/>
    </source>
</evidence>
<dbReference type="Gene3D" id="6.10.140.2220">
    <property type="match status" value="1"/>
</dbReference>
<dbReference type="InterPro" id="IPR036427">
    <property type="entry name" value="Bromodomain-like_sf"/>
</dbReference>
<evidence type="ECO:0000256" key="15">
    <source>
        <dbReference type="ARBA" id="ARBA00023242"/>
    </source>
</evidence>
<dbReference type="EMBL" id="JAIZAY010000018">
    <property type="protein sequence ID" value="KAJ8025206.1"/>
    <property type="molecule type" value="Genomic_DNA"/>
</dbReference>
<dbReference type="InterPro" id="IPR000313">
    <property type="entry name" value="PWWP_dom"/>
</dbReference>
<keyword evidence="14" id="KW-0804">Transcription</keyword>
<proteinExistence type="predicted"/>
<dbReference type="AlphaFoldDB" id="A0A9Q1BEW0"/>
<dbReference type="GO" id="GO:0009966">
    <property type="term" value="P:regulation of signal transduction"/>
    <property type="evidence" value="ECO:0007669"/>
    <property type="project" value="TreeGrafter"/>
</dbReference>
<keyword evidence="9" id="KW-0862">Zinc</keyword>
<dbReference type="GO" id="GO:0034243">
    <property type="term" value="P:regulation of transcription elongation by RNA polymerase II"/>
    <property type="evidence" value="ECO:0007669"/>
    <property type="project" value="InterPro"/>
</dbReference>
<feature type="compositionally biased region" description="Basic and acidic residues" evidence="18">
    <location>
        <begin position="560"/>
        <end position="569"/>
    </location>
</feature>
<dbReference type="GO" id="GO:0016301">
    <property type="term" value="F:kinase activity"/>
    <property type="evidence" value="ECO:0007669"/>
    <property type="project" value="UniProtKB-KW"/>
</dbReference>
<evidence type="ECO:0000256" key="8">
    <source>
        <dbReference type="ARBA" id="ARBA00022771"/>
    </source>
</evidence>
<keyword evidence="13 16" id="KW-0103">Bromodomain</keyword>
<evidence type="ECO:0000259" key="22">
    <source>
        <dbReference type="PROSITE" id="PS50865"/>
    </source>
</evidence>
<dbReference type="InterPro" id="IPR047268">
    <property type="entry name" value="PWWP_BS69"/>
</dbReference>
<dbReference type="SUPFAM" id="SSF57903">
    <property type="entry name" value="FYVE/PHD zinc finger"/>
    <property type="match status" value="1"/>
</dbReference>
<feature type="domain" description="PWWP" evidence="21">
    <location>
        <begin position="282"/>
        <end position="333"/>
    </location>
</feature>
<keyword evidence="24" id="KW-0418">Kinase</keyword>
<evidence type="ECO:0000313" key="25">
    <source>
        <dbReference type="Proteomes" id="UP001152320"/>
    </source>
</evidence>
<keyword evidence="4" id="KW-0678">Repressor</keyword>